<dbReference type="SUPFAM" id="SSF51735">
    <property type="entry name" value="NAD(P)-binding Rossmann-fold domains"/>
    <property type="match status" value="1"/>
</dbReference>
<dbReference type="EMBL" id="FJUY01000027">
    <property type="protein sequence ID" value="CZT25403.1"/>
    <property type="molecule type" value="Genomic_DNA"/>
</dbReference>
<accession>A0A2D3VBD9</accession>
<evidence type="ECO:0000256" key="2">
    <source>
        <dbReference type="ARBA" id="ARBA00023002"/>
    </source>
</evidence>
<organism evidence="3 4">
    <name type="scientific">Ramularia collo-cygni</name>
    <dbReference type="NCBI Taxonomy" id="112498"/>
    <lineage>
        <taxon>Eukaryota</taxon>
        <taxon>Fungi</taxon>
        <taxon>Dikarya</taxon>
        <taxon>Ascomycota</taxon>
        <taxon>Pezizomycotina</taxon>
        <taxon>Dothideomycetes</taxon>
        <taxon>Dothideomycetidae</taxon>
        <taxon>Mycosphaerellales</taxon>
        <taxon>Mycosphaerellaceae</taxon>
        <taxon>Ramularia</taxon>
    </lineage>
</organism>
<dbReference type="RefSeq" id="XP_023632126.1">
    <property type="nucleotide sequence ID" value="XM_023776358.1"/>
</dbReference>
<name>A0A2D3VBD9_9PEZI</name>
<dbReference type="STRING" id="112498.A0A2D3VBD9"/>
<keyword evidence="2" id="KW-0560">Oxidoreductase</keyword>
<keyword evidence="4" id="KW-1185">Reference proteome</keyword>
<dbReference type="PANTHER" id="PTHR24320:SF274">
    <property type="entry name" value="CHAIN DEHYDROGENASE, PUTATIVE (AFU_ORTHOLOGUE AFUA_4G00440)-RELATED"/>
    <property type="match status" value="1"/>
</dbReference>
<sequence length="259" mass="27461">MVSRILITGSSDGIGLAAAKLLSEQGHKVTLHARNQDRANQAKSLVPKAEGVLIGDLTSIASTENLAAEANAKGPWDTVVHNAGIGLSGTEGQTEDAMAKTFQVNSLAPYILTSLMERPKRLLYVSSGLHTGGDESLKDVTWKDRPFQPSQAYSDTKLHNVLLANAVARHWTDVQSCALDPGWVKTKLAGDGAPGTTSSPAKAIAAFAAGRSDAVGDQTGVYFAASRGSISPHKATLREDKQEEYLRICSHLSGVEFPR</sequence>
<dbReference type="InterPro" id="IPR036291">
    <property type="entry name" value="NAD(P)-bd_dom_sf"/>
</dbReference>
<evidence type="ECO:0000313" key="3">
    <source>
        <dbReference type="EMBL" id="CZT25403.1"/>
    </source>
</evidence>
<protein>
    <submittedName>
        <fullName evidence="3">Related to short chain dehydrogenase</fullName>
    </submittedName>
</protein>
<dbReference type="OrthoDB" id="191139at2759"/>
<dbReference type="PRINTS" id="PR00081">
    <property type="entry name" value="GDHRDH"/>
</dbReference>
<dbReference type="Proteomes" id="UP000225277">
    <property type="component" value="Unassembled WGS sequence"/>
</dbReference>
<reference evidence="3 4" key="1">
    <citation type="submission" date="2016-03" db="EMBL/GenBank/DDBJ databases">
        <authorList>
            <person name="Ploux O."/>
        </authorList>
    </citation>
    <scope>NUCLEOTIDE SEQUENCE [LARGE SCALE GENOMIC DNA]</scope>
    <source>
        <strain evidence="3 4">URUG2</strain>
    </source>
</reference>
<evidence type="ECO:0000256" key="1">
    <source>
        <dbReference type="ARBA" id="ARBA00006484"/>
    </source>
</evidence>
<dbReference type="AlphaFoldDB" id="A0A2D3VBD9"/>
<dbReference type="Pfam" id="PF00106">
    <property type="entry name" value="adh_short"/>
    <property type="match status" value="1"/>
</dbReference>
<proteinExistence type="inferred from homology"/>
<dbReference type="Gene3D" id="3.40.50.720">
    <property type="entry name" value="NAD(P)-binding Rossmann-like Domain"/>
    <property type="match status" value="1"/>
</dbReference>
<dbReference type="GeneID" id="35606163"/>
<dbReference type="PANTHER" id="PTHR24320">
    <property type="entry name" value="RETINOL DEHYDROGENASE"/>
    <property type="match status" value="1"/>
</dbReference>
<comment type="similarity">
    <text evidence="1">Belongs to the short-chain dehydrogenases/reductases (SDR) family.</text>
</comment>
<evidence type="ECO:0000313" key="4">
    <source>
        <dbReference type="Proteomes" id="UP000225277"/>
    </source>
</evidence>
<dbReference type="GO" id="GO:0016491">
    <property type="term" value="F:oxidoreductase activity"/>
    <property type="evidence" value="ECO:0007669"/>
    <property type="project" value="UniProtKB-KW"/>
</dbReference>
<dbReference type="InterPro" id="IPR002347">
    <property type="entry name" value="SDR_fam"/>
</dbReference>
<gene>
    <name evidence="3" type="ORF">RCC_11134</name>
</gene>